<evidence type="ECO:0000256" key="1">
    <source>
        <dbReference type="ARBA" id="ARBA00008672"/>
    </source>
</evidence>
<dbReference type="KEGG" id="edi:EDI_335200"/>
<dbReference type="RefSeq" id="XP_001741204.1">
    <property type="nucleotide sequence ID" value="XM_001741152.1"/>
</dbReference>
<dbReference type="VEuPathDB" id="AmoebaDB:EDI_335200"/>
<evidence type="ECO:0000256" key="2">
    <source>
        <dbReference type="ARBA" id="ARBA00022833"/>
    </source>
</evidence>
<dbReference type="SUPFAM" id="SSF57829">
    <property type="entry name" value="Zn-binding ribosomal proteins"/>
    <property type="match status" value="1"/>
</dbReference>
<dbReference type="eggNOG" id="KOG0402">
    <property type="taxonomic scope" value="Eukaryota"/>
</dbReference>
<dbReference type="Pfam" id="PF01780">
    <property type="entry name" value="Ribosomal_L37ae"/>
    <property type="match status" value="1"/>
</dbReference>
<proteinExistence type="inferred from homology"/>
<dbReference type="InterPro" id="IPR011331">
    <property type="entry name" value="Ribosomal_eL37/eL43"/>
</dbReference>
<dbReference type="GO" id="GO:1990904">
    <property type="term" value="C:ribonucleoprotein complex"/>
    <property type="evidence" value="ECO:0007669"/>
    <property type="project" value="UniProtKB-KW"/>
</dbReference>
<dbReference type="GO" id="GO:0006412">
    <property type="term" value="P:translation"/>
    <property type="evidence" value="ECO:0007669"/>
    <property type="project" value="InterPro"/>
</dbReference>
<organism evidence="6">
    <name type="scientific">Entamoeba dispar (strain ATCC PRA-260 / SAW760)</name>
    <dbReference type="NCBI Taxonomy" id="370354"/>
    <lineage>
        <taxon>Eukaryota</taxon>
        <taxon>Amoebozoa</taxon>
        <taxon>Evosea</taxon>
        <taxon>Archamoebae</taxon>
        <taxon>Mastigamoebida</taxon>
        <taxon>Entamoebidae</taxon>
        <taxon>Entamoeba</taxon>
    </lineage>
</organism>
<keyword evidence="4" id="KW-0687">Ribonucleoprotein</keyword>
<keyword evidence="6" id="KW-1185">Reference proteome</keyword>
<evidence type="ECO:0000313" key="6">
    <source>
        <dbReference type="Proteomes" id="UP000008076"/>
    </source>
</evidence>
<evidence type="ECO:0000313" key="5">
    <source>
        <dbReference type="EMBL" id="EDR22364.1"/>
    </source>
</evidence>
<dbReference type="HAMAP" id="MF_00327">
    <property type="entry name" value="Ribosomal_eL43"/>
    <property type="match status" value="1"/>
</dbReference>
<dbReference type="PANTHER" id="PTHR48129:SF1">
    <property type="entry name" value="LARGE RIBOSOMAL SUBUNIT PROTEIN EL43"/>
    <property type="match status" value="1"/>
</dbReference>
<dbReference type="Gene3D" id="2.20.25.30">
    <property type="match status" value="1"/>
</dbReference>
<dbReference type="NCBIfam" id="TIGR00280">
    <property type="entry name" value="eL43_euk_arch"/>
    <property type="match status" value="1"/>
</dbReference>
<dbReference type="EMBL" id="DS550750">
    <property type="protein sequence ID" value="EDR22364.1"/>
    <property type="molecule type" value="Genomic_DNA"/>
</dbReference>
<dbReference type="PANTHER" id="PTHR48129">
    <property type="entry name" value="60S RIBOSOMAL PROTEIN L37A"/>
    <property type="match status" value="1"/>
</dbReference>
<dbReference type="Proteomes" id="UP000008076">
    <property type="component" value="Unassembled WGS sequence"/>
</dbReference>
<dbReference type="GO" id="GO:0003735">
    <property type="term" value="F:structural constituent of ribosome"/>
    <property type="evidence" value="ECO:0007669"/>
    <property type="project" value="InterPro"/>
</dbReference>
<dbReference type="AlphaFoldDB" id="B0ET01"/>
<keyword evidence="3 5" id="KW-0689">Ribosomal protein</keyword>
<name>B0ET01_ENTDS</name>
<reference evidence="6" key="1">
    <citation type="submission" date="2007-12" db="EMBL/GenBank/DDBJ databases">
        <title>Annotation of Entamoeba dispar SAW760.</title>
        <authorList>
            <person name="Lorenzi H."/>
            <person name="Inman J."/>
            <person name="Schobel S."/>
            <person name="Amedeo P."/>
            <person name="Caler E."/>
        </authorList>
    </citation>
    <scope>NUCLEOTIDE SEQUENCE [LARGE SCALE GENOMIC DNA]</scope>
    <source>
        <strain evidence="6">ATCC PRA-260 / SAW760</strain>
    </source>
</reference>
<dbReference type="GO" id="GO:0005840">
    <property type="term" value="C:ribosome"/>
    <property type="evidence" value="ECO:0007669"/>
    <property type="project" value="UniProtKB-KW"/>
</dbReference>
<evidence type="ECO:0000256" key="3">
    <source>
        <dbReference type="ARBA" id="ARBA00022980"/>
    </source>
</evidence>
<sequence>MKIIINRKKETLELKTLAHTSMARRTKKVGIVGKYGTRYGASLRKVIKKIEIAQHSKYVCPFCCKEAVRRTACGIWECKGCGKQIAGGAYTLSTISGATVRSTVRRLRDAKNSQ</sequence>
<evidence type="ECO:0000256" key="4">
    <source>
        <dbReference type="ARBA" id="ARBA00023274"/>
    </source>
</evidence>
<dbReference type="OMA" id="GPRYGRK"/>
<keyword evidence="2" id="KW-0862">Zinc</keyword>
<dbReference type="GeneID" id="5886396"/>
<protein>
    <submittedName>
        <fullName evidence="5">60S ribosomal protein L37A, putative</fullName>
    </submittedName>
</protein>
<accession>B0ET01</accession>
<gene>
    <name evidence="5" type="ORF">EDI_335200</name>
</gene>
<dbReference type="FunFam" id="2.20.25.30:FF:000002">
    <property type="entry name" value="60S ribosomal protein L37a"/>
    <property type="match status" value="1"/>
</dbReference>
<dbReference type="InterPro" id="IPR011332">
    <property type="entry name" value="Ribosomal_zn-bd"/>
</dbReference>
<dbReference type="NCBIfam" id="NF003058">
    <property type="entry name" value="PRK03976.1"/>
    <property type="match status" value="1"/>
</dbReference>
<dbReference type="OrthoDB" id="10258345at2759"/>
<dbReference type="InterPro" id="IPR002674">
    <property type="entry name" value="Ribosomal_eL43"/>
</dbReference>
<comment type="similarity">
    <text evidence="1">Belongs to the eukaryotic ribosomal protein eL43 family.</text>
</comment>
<dbReference type="InterPro" id="IPR050522">
    <property type="entry name" value="Ribosomal_protein_eL43"/>
</dbReference>